<keyword evidence="2" id="KW-0946">Virion</keyword>
<evidence type="ECO:0000259" key="3">
    <source>
        <dbReference type="Pfam" id="PF05065"/>
    </source>
</evidence>
<protein>
    <submittedName>
        <fullName evidence="4">Major_cap_HK97, phage major capsid protein, HK97 family</fullName>
    </submittedName>
</protein>
<dbReference type="Pfam" id="PF05065">
    <property type="entry name" value="Phage_capsid"/>
    <property type="match status" value="1"/>
</dbReference>
<gene>
    <name evidence="4" type="ORF">UFOVP306_15</name>
</gene>
<evidence type="ECO:0000313" key="4">
    <source>
        <dbReference type="EMBL" id="CAB4136495.1"/>
    </source>
</evidence>
<dbReference type="InterPro" id="IPR024455">
    <property type="entry name" value="Phage_capsid"/>
</dbReference>
<reference evidence="4" key="1">
    <citation type="submission" date="2020-04" db="EMBL/GenBank/DDBJ databases">
        <authorList>
            <person name="Chiriac C."/>
            <person name="Salcher M."/>
            <person name="Ghai R."/>
            <person name="Kavagutti S V."/>
        </authorList>
    </citation>
    <scope>NUCLEOTIDE SEQUENCE</scope>
</reference>
<accession>A0A6J5LPU0</accession>
<dbReference type="EMBL" id="LR796317">
    <property type="protein sequence ID" value="CAB4136495.1"/>
    <property type="molecule type" value="Genomic_DNA"/>
</dbReference>
<dbReference type="NCBIfam" id="TIGR01554">
    <property type="entry name" value="major_cap_HK97"/>
    <property type="match status" value="1"/>
</dbReference>
<dbReference type="GO" id="GO:0044423">
    <property type="term" value="C:virion component"/>
    <property type="evidence" value="ECO:0007669"/>
    <property type="project" value="UniProtKB-KW"/>
</dbReference>
<organism evidence="4">
    <name type="scientific">uncultured Caudovirales phage</name>
    <dbReference type="NCBI Taxonomy" id="2100421"/>
    <lineage>
        <taxon>Viruses</taxon>
        <taxon>Duplodnaviria</taxon>
        <taxon>Heunggongvirae</taxon>
        <taxon>Uroviricota</taxon>
        <taxon>Caudoviricetes</taxon>
        <taxon>Peduoviridae</taxon>
        <taxon>Maltschvirus</taxon>
        <taxon>Maltschvirus maltsch</taxon>
    </lineage>
</organism>
<dbReference type="InterPro" id="IPR054612">
    <property type="entry name" value="Phage_capsid-like_C"/>
</dbReference>
<feature type="domain" description="Phage capsid-like C-terminal" evidence="3">
    <location>
        <begin position="49"/>
        <end position="334"/>
    </location>
</feature>
<dbReference type="SUPFAM" id="SSF56563">
    <property type="entry name" value="Major capsid protein gp5"/>
    <property type="match status" value="1"/>
</dbReference>
<evidence type="ECO:0000256" key="2">
    <source>
        <dbReference type="ARBA" id="ARBA00022844"/>
    </source>
</evidence>
<evidence type="ECO:0000256" key="1">
    <source>
        <dbReference type="ARBA" id="ARBA00004328"/>
    </source>
</evidence>
<comment type="subcellular location">
    <subcellularLocation>
        <location evidence="1">Virion</location>
    </subcellularLocation>
</comment>
<name>A0A6J5LPU0_9CAUD</name>
<sequence>MTITQKILTGIKQTLDEGGKVKIDLKEASSLTGSGDTKGGRTLFDDAFAALRFANPIRQAARQVVRAGQSSVQFVAKVGNSTNQTNPWGYTFTADSGTPDTDTSIWQLPTRVITAQLPIRTAVLSDVNYLDETLVQDLMQEFGAVEAASMILNNDQAGSTTTAYGATSGLRGLNMYTTASASAYGSSGTAITNGIHSIATVSQAGAAIAYGDITDMARLFPAQYWTLPGTAWMMHPQTIHNLRNLGGAAIKQFPEVGDGDGGAVTYIFGFPVIPNPYMQLVGAGNFSIYLANWPNFVTIADIEEMTVQAFDQTTPGFINLYAEKRLASTVRDPFAGIRLVGV</sequence>
<proteinExistence type="predicted"/>